<evidence type="ECO:0000313" key="3">
    <source>
        <dbReference type="Proteomes" id="UP000694422"/>
    </source>
</evidence>
<protein>
    <submittedName>
        <fullName evidence="2">Uncharacterized protein</fullName>
    </submittedName>
</protein>
<dbReference type="InterPro" id="IPR051288">
    <property type="entry name" value="Serum_paraoxonase/arylesterase"/>
</dbReference>
<accession>A0A8C9QAU3</accession>
<sequence length="78" mass="8789">VVIFSRTRILFACLCLDTLTSVLGFVFYRERINATRELEPVELQNCHLIEGLENGSEDIDILPSGLAFISNVSISRLF</sequence>
<dbReference type="InterPro" id="IPR011042">
    <property type="entry name" value="6-blade_b-propeller_TolB-like"/>
</dbReference>
<evidence type="ECO:0000256" key="1">
    <source>
        <dbReference type="SAM" id="Phobius"/>
    </source>
</evidence>
<dbReference type="PANTHER" id="PTHR11799">
    <property type="entry name" value="PARAOXONASE"/>
    <property type="match status" value="1"/>
</dbReference>
<dbReference type="AlphaFoldDB" id="A0A8C9QAU3"/>
<dbReference type="GO" id="GO:0005615">
    <property type="term" value="C:extracellular space"/>
    <property type="evidence" value="ECO:0007669"/>
    <property type="project" value="TreeGrafter"/>
</dbReference>
<keyword evidence="1" id="KW-1133">Transmembrane helix</keyword>
<dbReference type="GO" id="GO:0004064">
    <property type="term" value="F:arylesterase activity"/>
    <property type="evidence" value="ECO:0007669"/>
    <property type="project" value="TreeGrafter"/>
</dbReference>
<keyword evidence="1" id="KW-0812">Transmembrane</keyword>
<proteinExistence type="predicted"/>
<dbReference type="Proteomes" id="UP000694422">
    <property type="component" value="Unplaced"/>
</dbReference>
<name>A0A8C9QAU3_SPEDA</name>
<evidence type="ECO:0000313" key="2">
    <source>
        <dbReference type="Ensembl" id="ENSSDAP00000019377.1"/>
    </source>
</evidence>
<reference evidence="2" key="1">
    <citation type="submission" date="2025-08" db="UniProtKB">
        <authorList>
            <consortium name="Ensembl"/>
        </authorList>
    </citation>
    <scope>IDENTIFICATION</scope>
</reference>
<dbReference type="Ensembl" id="ENSSDAT00000022159.1">
    <property type="protein sequence ID" value="ENSSDAP00000019377.1"/>
    <property type="gene ID" value="ENSSDAG00000017663.1"/>
</dbReference>
<organism evidence="2 3">
    <name type="scientific">Spermophilus dauricus</name>
    <name type="common">Daurian ground squirrel</name>
    <dbReference type="NCBI Taxonomy" id="99837"/>
    <lineage>
        <taxon>Eukaryota</taxon>
        <taxon>Metazoa</taxon>
        <taxon>Chordata</taxon>
        <taxon>Craniata</taxon>
        <taxon>Vertebrata</taxon>
        <taxon>Euteleostomi</taxon>
        <taxon>Mammalia</taxon>
        <taxon>Eutheria</taxon>
        <taxon>Euarchontoglires</taxon>
        <taxon>Glires</taxon>
        <taxon>Rodentia</taxon>
        <taxon>Sciuromorpha</taxon>
        <taxon>Sciuridae</taxon>
        <taxon>Xerinae</taxon>
        <taxon>Marmotini</taxon>
        <taxon>Spermophilus</taxon>
    </lineage>
</organism>
<keyword evidence="1" id="KW-0472">Membrane</keyword>
<dbReference type="Gene3D" id="2.120.10.30">
    <property type="entry name" value="TolB, C-terminal domain"/>
    <property type="match status" value="1"/>
</dbReference>
<keyword evidence="3" id="KW-1185">Reference proteome</keyword>
<dbReference type="GO" id="GO:0009636">
    <property type="term" value="P:response to toxic substance"/>
    <property type="evidence" value="ECO:0007669"/>
    <property type="project" value="TreeGrafter"/>
</dbReference>
<reference evidence="2" key="2">
    <citation type="submission" date="2025-09" db="UniProtKB">
        <authorList>
            <consortium name="Ensembl"/>
        </authorList>
    </citation>
    <scope>IDENTIFICATION</scope>
</reference>
<feature type="transmembrane region" description="Helical" evidence="1">
    <location>
        <begin position="6"/>
        <end position="28"/>
    </location>
</feature>
<dbReference type="PANTHER" id="PTHR11799:SF14">
    <property type="entry name" value="SERUM PARAOXONASE_LACTONASE 3"/>
    <property type="match status" value="1"/>
</dbReference>